<sequence>DLRQKAEYLKSLNDWAERLLQELNGEDVKKGLGKVAFEKDDLEKEVKELKEKIDKKEKEYQDLDKYFDLDKQGYVLSDKRHQQELEEKEKKVTEAAAKVGQICEELETVKQKVESTMQDLTEKQNR</sequence>
<accession>A0A5S4T663</accession>
<reference evidence="2 3" key="1">
    <citation type="submission" date="2019-02" db="EMBL/GenBank/DDBJ databases">
        <title>Novel genomic isolates of S. pyogenes and S. dysgalactiae subsp. equisimilis associated to necrotising fasciitis (NSTI).</title>
        <authorList>
            <person name="Barrantes I."/>
        </authorList>
    </citation>
    <scope>NUCLEOTIDE SEQUENCE [LARGE SCALE GENOMIC DNA]</scope>
    <source>
        <strain evidence="2 3">SPY2028</strain>
    </source>
</reference>
<evidence type="ECO:0000313" key="2">
    <source>
        <dbReference type="EMBL" id="TYK91408.1"/>
    </source>
</evidence>
<comment type="caution">
    <text evidence="2">The sequence shown here is derived from an EMBL/GenBank/DDBJ whole genome shotgun (WGS) entry which is preliminary data.</text>
</comment>
<feature type="non-terminal residue" evidence="2">
    <location>
        <position position="1"/>
    </location>
</feature>
<keyword evidence="1" id="KW-0175">Coiled coil</keyword>
<protein>
    <submittedName>
        <fullName evidence="2">M protein, serotype 24</fullName>
    </submittedName>
</protein>
<name>A0A5S4T663_STRPY</name>
<gene>
    <name evidence="2" type="ORF">E0F66_13170</name>
</gene>
<feature type="coiled-coil region" evidence="1">
    <location>
        <begin position="32"/>
        <end position="126"/>
    </location>
</feature>
<evidence type="ECO:0000313" key="3">
    <source>
        <dbReference type="Proteomes" id="UP000324058"/>
    </source>
</evidence>
<dbReference type="Proteomes" id="UP000324058">
    <property type="component" value="Unassembled WGS sequence"/>
</dbReference>
<organism evidence="2 3">
    <name type="scientific">Streptococcus pyogenes</name>
    <dbReference type="NCBI Taxonomy" id="1314"/>
    <lineage>
        <taxon>Bacteria</taxon>
        <taxon>Bacillati</taxon>
        <taxon>Bacillota</taxon>
        <taxon>Bacilli</taxon>
        <taxon>Lactobacillales</taxon>
        <taxon>Streptococcaceae</taxon>
        <taxon>Streptococcus</taxon>
    </lineage>
</organism>
<feature type="non-terminal residue" evidence="2">
    <location>
        <position position="126"/>
    </location>
</feature>
<proteinExistence type="predicted"/>
<dbReference type="AlphaFoldDB" id="A0A5S4T663"/>
<dbReference type="EMBL" id="SJLL01000638">
    <property type="protein sequence ID" value="TYK91408.1"/>
    <property type="molecule type" value="Genomic_DNA"/>
</dbReference>
<evidence type="ECO:0000256" key="1">
    <source>
        <dbReference type="SAM" id="Coils"/>
    </source>
</evidence>